<keyword evidence="1" id="KW-0597">Phosphoprotein</keyword>
<evidence type="ECO:0000313" key="3">
    <source>
        <dbReference type="EMBL" id="MCK8493922.1"/>
    </source>
</evidence>
<evidence type="ECO:0000256" key="1">
    <source>
        <dbReference type="PROSITE-ProRule" id="PRU00169"/>
    </source>
</evidence>
<dbReference type="Proteomes" id="UP001202180">
    <property type="component" value="Unassembled WGS sequence"/>
</dbReference>
<dbReference type="Gene3D" id="3.40.50.2300">
    <property type="match status" value="1"/>
</dbReference>
<reference evidence="3 4" key="1">
    <citation type="submission" date="2022-04" db="EMBL/GenBank/DDBJ databases">
        <title>Spirosoma sp. strain RP8 genome sequencing and assembly.</title>
        <authorList>
            <person name="Jung Y."/>
        </authorList>
    </citation>
    <scope>NUCLEOTIDE SEQUENCE [LARGE SCALE GENOMIC DNA]</scope>
    <source>
        <strain evidence="3 4">RP8</strain>
    </source>
</reference>
<dbReference type="SUPFAM" id="SSF52172">
    <property type="entry name" value="CheY-like"/>
    <property type="match status" value="1"/>
</dbReference>
<evidence type="ECO:0000313" key="4">
    <source>
        <dbReference type="Proteomes" id="UP001202180"/>
    </source>
</evidence>
<dbReference type="PANTHER" id="PTHR44520:SF2">
    <property type="entry name" value="RESPONSE REGULATOR RCP1"/>
    <property type="match status" value="1"/>
</dbReference>
<name>A0ABT0HP23_9BACT</name>
<dbReference type="PANTHER" id="PTHR44520">
    <property type="entry name" value="RESPONSE REGULATOR RCP1-RELATED"/>
    <property type="match status" value="1"/>
</dbReference>
<dbReference type="Pfam" id="PF00072">
    <property type="entry name" value="Response_reg"/>
    <property type="match status" value="1"/>
</dbReference>
<proteinExistence type="predicted"/>
<dbReference type="RefSeq" id="WP_248478545.1">
    <property type="nucleotide sequence ID" value="NZ_JALPRF010000003.1"/>
</dbReference>
<sequence>MATLKRTNVSRTNSKCTKIFAVEDNDDHWTLIQRAIQQVIPEADTIRASSQQEASGYLEDWAVQEWDMPNLVLLDLYIPERTGGLQLLEQVRAMPVPCKWVPVIVFSSSTVQDDILDLYEKGCSSYIVKPLDYGDWLLYFQHLRTYWWGTSTLPPTRMLI</sequence>
<feature type="domain" description="Response regulatory" evidence="2">
    <location>
        <begin position="18"/>
        <end position="144"/>
    </location>
</feature>
<comment type="caution">
    <text evidence="3">The sequence shown here is derived from an EMBL/GenBank/DDBJ whole genome shotgun (WGS) entry which is preliminary data.</text>
</comment>
<dbReference type="PROSITE" id="PS50110">
    <property type="entry name" value="RESPONSE_REGULATORY"/>
    <property type="match status" value="1"/>
</dbReference>
<dbReference type="SMART" id="SM00448">
    <property type="entry name" value="REC"/>
    <property type="match status" value="1"/>
</dbReference>
<dbReference type="InterPro" id="IPR052893">
    <property type="entry name" value="TCS_response_regulator"/>
</dbReference>
<dbReference type="EMBL" id="JALPRF010000003">
    <property type="protein sequence ID" value="MCK8493922.1"/>
    <property type="molecule type" value="Genomic_DNA"/>
</dbReference>
<accession>A0ABT0HP23</accession>
<protein>
    <submittedName>
        <fullName evidence="3">Response regulator</fullName>
    </submittedName>
</protein>
<organism evidence="3 4">
    <name type="scientific">Spirosoma liriopis</name>
    <dbReference type="NCBI Taxonomy" id="2937440"/>
    <lineage>
        <taxon>Bacteria</taxon>
        <taxon>Pseudomonadati</taxon>
        <taxon>Bacteroidota</taxon>
        <taxon>Cytophagia</taxon>
        <taxon>Cytophagales</taxon>
        <taxon>Cytophagaceae</taxon>
        <taxon>Spirosoma</taxon>
    </lineage>
</organism>
<feature type="modified residue" description="4-aspartylphosphate" evidence="1">
    <location>
        <position position="75"/>
    </location>
</feature>
<keyword evidence="4" id="KW-1185">Reference proteome</keyword>
<gene>
    <name evidence="3" type="ORF">M0L20_18790</name>
</gene>
<dbReference type="InterPro" id="IPR001789">
    <property type="entry name" value="Sig_transdc_resp-reg_receiver"/>
</dbReference>
<dbReference type="InterPro" id="IPR011006">
    <property type="entry name" value="CheY-like_superfamily"/>
</dbReference>
<evidence type="ECO:0000259" key="2">
    <source>
        <dbReference type="PROSITE" id="PS50110"/>
    </source>
</evidence>